<dbReference type="Proteomes" id="UP000789524">
    <property type="component" value="Unassembled WGS sequence"/>
</dbReference>
<proteinExistence type="predicted"/>
<comment type="caution">
    <text evidence="2">The sequence shown here is derived from an EMBL/GenBank/DDBJ whole genome shotgun (WGS) entry which is preliminary data.</text>
</comment>
<sequence length="70" mass="7069">MTVTSRLSRGTRGGGVGTPSPHHNESPGGPWCASTPAHGGIARHGLGKPLGAYVRPVGRNGVPKSEETAT</sequence>
<reference evidence="2" key="1">
    <citation type="submission" date="2021-09" db="EMBL/GenBank/DDBJ databases">
        <authorList>
            <person name="Martin H S."/>
        </authorList>
    </citation>
    <scope>NUCLEOTIDE SEQUENCE</scope>
</reference>
<name>A0A8J2QPN7_9NEOP</name>
<feature type="compositionally biased region" description="Low complexity" evidence="1">
    <location>
        <begin position="1"/>
        <end position="10"/>
    </location>
</feature>
<organism evidence="2 3">
    <name type="scientific">Danaus chrysippus</name>
    <name type="common">African queen</name>
    <dbReference type="NCBI Taxonomy" id="151541"/>
    <lineage>
        <taxon>Eukaryota</taxon>
        <taxon>Metazoa</taxon>
        <taxon>Ecdysozoa</taxon>
        <taxon>Arthropoda</taxon>
        <taxon>Hexapoda</taxon>
        <taxon>Insecta</taxon>
        <taxon>Pterygota</taxon>
        <taxon>Neoptera</taxon>
        <taxon>Endopterygota</taxon>
        <taxon>Lepidoptera</taxon>
        <taxon>Glossata</taxon>
        <taxon>Ditrysia</taxon>
        <taxon>Papilionoidea</taxon>
        <taxon>Nymphalidae</taxon>
        <taxon>Danainae</taxon>
        <taxon>Danaini</taxon>
        <taxon>Danaina</taxon>
        <taxon>Danaus</taxon>
        <taxon>Anosia</taxon>
    </lineage>
</organism>
<keyword evidence="3" id="KW-1185">Reference proteome</keyword>
<gene>
    <name evidence="2" type="ORF">DCHRY22_LOCUS4612</name>
</gene>
<evidence type="ECO:0000313" key="3">
    <source>
        <dbReference type="Proteomes" id="UP000789524"/>
    </source>
</evidence>
<dbReference type="AlphaFoldDB" id="A0A8J2QPN7"/>
<protein>
    <submittedName>
        <fullName evidence="2">(African queen) hypothetical protein</fullName>
    </submittedName>
</protein>
<feature type="region of interest" description="Disordered" evidence="1">
    <location>
        <begin position="1"/>
        <end position="70"/>
    </location>
</feature>
<dbReference type="EMBL" id="CAKASE010000049">
    <property type="protein sequence ID" value="CAG9563476.1"/>
    <property type="molecule type" value="Genomic_DNA"/>
</dbReference>
<evidence type="ECO:0000313" key="2">
    <source>
        <dbReference type="EMBL" id="CAG9563476.1"/>
    </source>
</evidence>
<accession>A0A8J2QPN7</accession>
<evidence type="ECO:0000256" key="1">
    <source>
        <dbReference type="SAM" id="MobiDB-lite"/>
    </source>
</evidence>